<proteinExistence type="predicted"/>
<evidence type="ECO:0000313" key="2">
    <source>
        <dbReference type="Proteomes" id="UP001318682"/>
    </source>
</evidence>
<sequence>MNALLHRIYMAGHSKWMMPRRLRRLIAGSEFHRAWLCGFQDRFTENGVSYGPANPYNQWMYDEADLK</sequence>
<protein>
    <submittedName>
        <fullName evidence="1">Uncharacterized protein</fullName>
    </submittedName>
</protein>
<dbReference type="EMBL" id="CP143426">
    <property type="protein sequence ID" value="WVX51700.1"/>
    <property type="molecule type" value="Genomic_DNA"/>
</dbReference>
<reference evidence="1 2" key="1">
    <citation type="submission" date="2024-01" db="EMBL/GenBank/DDBJ databases">
        <title>Roseobacter fucihabitans sp. nov., isolated from the brown alga Fucus spiralis.</title>
        <authorList>
            <person name="Hahnke S."/>
            <person name="Berger M."/>
            <person name="Schlingloff A."/>
            <person name="Athale I."/>
            <person name="Neumann-Schaal M."/>
            <person name="Adenaya A."/>
            <person name="Poehlein A."/>
            <person name="Daniel R."/>
            <person name="Pertersen J."/>
            <person name="Brinkhoff T."/>
        </authorList>
    </citation>
    <scope>NUCLEOTIDE SEQUENCE [LARGE SCALE GENOMIC DNA]</scope>
    <source>
        <strain evidence="1 2">B14</strain>
        <plasmid evidence="1 2">pROLI81</plasmid>
    </source>
</reference>
<organism evidence="1 2">
    <name type="scientific">Roseobacter fucihabitans</name>
    <dbReference type="NCBI Taxonomy" id="1537242"/>
    <lineage>
        <taxon>Bacteria</taxon>
        <taxon>Pseudomonadati</taxon>
        <taxon>Pseudomonadota</taxon>
        <taxon>Alphaproteobacteria</taxon>
        <taxon>Rhodobacterales</taxon>
        <taxon>Roseobacteraceae</taxon>
        <taxon>Roseobacter</taxon>
    </lineage>
</organism>
<dbReference type="RefSeq" id="WP_187431437.1">
    <property type="nucleotide sequence ID" value="NZ_CP143426.1"/>
</dbReference>
<dbReference type="Proteomes" id="UP001318682">
    <property type="component" value="Plasmid pROLI81"/>
</dbReference>
<keyword evidence="1" id="KW-0614">Plasmid</keyword>
<evidence type="ECO:0000313" key="1">
    <source>
        <dbReference type="EMBL" id="WVX51700.1"/>
    </source>
</evidence>
<name>A0ABZ2C2W8_9RHOB</name>
<gene>
    <name evidence="1" type="ORF">ROLI_048020</name>
</gene>
<keyword evidence="2" id="KW-1185">Reference proteome</keyword>
<accession>A0ABZ2C2W8</accession>
<geneLocation type="plasmid" evidence="1 2">
    <name>pROLI81</name>
</geneLocation>